<evidence type="ECO:0000313" key="2">
    <source>
        <dbReference type="Proteomes" id="UP000019486"/>
    </source>
</evidence>
<evidence type="ECO:0000313" key="1">
    <source>
        <dbReference type="EMBL" id="EWY37956.1"/>
    </source>
</evidence>
<dbReference type="EMBL" id="AVFL01000022">
    <property type="protein sequence ID" value="EWY37956.1"/>
    <property type="molecule type" value="Genomic_DNA"/>
</dbReference>
<protein>
    <submittedName>
        <fullName evidence="1">Uncharacterized protein</fullName>
    </submittedName>
</protein>
<dbReference type="AlphaFoldDB" id="W9GZC1"/>
<keyword evidence="2" id="KW-1185">Reference proteome</keyword>
<comment type="caution">
    <text evidence="1">The sequence shown here is derived from an EMBL/GenBank/DDBJ whole genome shotgun (WGS) entry which is preliminary data.</text>
</comment>
<sequence length="62" mass="6894">MTKDWASIIRRSAGNQANPDLVMNDEEIEALTAAFESFERGVTSDDPNLKRDLAMALSRAPR</sequence>
<dbReference type="RefSeq" id="WP_037458084.1">
    <property type="nucleotide sequence ID" value="NZ_AVFL01000022.1"/>
</dbReference>
<proteinExistence type="predicted"/>
<accession>W9GZC1</accession>
<gene>
    <name evidence="1" type="ORF">N825_16260</name>
</gene>
<name>W9GZC1_9PROT</name>
<dbReference type="Proteomes" id="UP000019486">
    <property type="component" value="Unassembled WGS sequence"/>
</dbReference>
<reference evidence="1 2" key="1">
    <citation type="submission" date="2013-08" db="EMBL/GenBank/DDBJ databases">
        <title>The genome sequence of Skermanella stibiiresistens.</title>
        <authorList>
            <person name="Zhu W."/>
            <person name="Wang G."/>
        </authorList>
    </citation>
    <scope>NUCLEOTIDE SEQUENCE [LARGE SCALE GENOMIC DNA]</scope>
    <source>
        <strain evidence="1 2">SB22</strain>
    </source>
</reference>
<organism evidence="1 2">
    <name type="scientific">Skermanella stibiiresistens SB22</name>
    <dbReference type="NCBI Taxonomy" id="1385369"/>
    <lineage>
        <taxon>Bacteria</taxon>
        <taxon>Pseudomonadati</taxon>
        <taxon>Pseudomonadota</taxon>
        <taxon>Alphaproteobacteria</taxon>
        <taxon>Rhodospirillales</taxon>
        <taxon>Azospirillaceae</taxon>
        <taxon>Skermanella</taxon>
    </lineage>
</organism>